<evidence type="ECO:0000256" key="1">
    <source>
        <dbReference type="SAM" id="MobiDB-lite"/>
    </source>
</evidence>
<feature type="region of interest" description="Disordered" evidence="1">
    <location>
        <begin position="1"/>
        <end position="33"/>
    </location>
</feature>
<dbReference type="EMBL" id="CP093326">
    <property type="protein sequence ID" value="UNK46977.1"/>
    <property type="molecule type" value="Genomic_DNA"/>
</dbReference>
<dbReference type="Proteomes" id="UP000829069">
    <property type="component" value="Chromosome"/>
</dbReference>
<evidence type="ECO:0008006" key="5">
    <source>
        <dbReference type="Google" id="ProtNLM"/>
    </source>
</evidence>
<dbReference type="RefSeq" id="WP_241914842.1">
    <property type="nucleotide sequence ID" value="NZ_CP093326.1"/>
</dbReference>
<proteinExistence type="predicted"/>
<evidence type="ECO:0000256" key="2">
    <source>
        <dbReference type="SAM" id="Phobius"/>
    </source>
</evidence>
<evidence type="ECO:0000313" key="4">
    <source>
        <dbReference type="Proteomes" id="UP000829069"/>
    </source>
</evidence>
<feature type="transmembrane region" description="Helical" evidence="2">
    <location>
        <begin position="69"/>
        <end position="87"/>
    </location>
</feature>
<reference evidence="3 4" key="1">
    <citation type="submission" date="2022-03" db="EMBL/GenBank/DDBJ databases">
        <title>Isotopic signatures of nitrous oxide derived from detoxification processes.</title>
        <authorList>
            <person name="Behrendt U."/>
            <person name="Buchen C."/>
            <person name="Well R."/>
            <person name="Ulrich A."/>
            <person name="Rohe L."/>
            <person name="Kolb S."/>
            <person name="Schloter M."/>
            <person name="Horn M.A."/>
            <person name="Augustin J."/>
        </authorList>
    </citation>
    <scope>NUCLEOTIDE SEQUENCE [LARGE SCALE GENOMIC DNA]</scope>
    <source>
        <strain evidence="3 4">S4-C24</strain>
    </source>
</reference>
<keyword evidence="2" id="KW-1133">Transmembrane helix</keyword>
<gene>
    <name evidence="3" type="ORF">MNQ99_06395</name>
</gene>
<keyword evidence="2" id="KW-0812">Transmembrane</keyword>
<name>A0ABY3W9E5_9MICC</name>
<evidence type="ECO:0000313" key="3">
    <source>
        <dbReference type="EMBL" id="UNK46977.1"/>
    </source>
</evidence>
<feature type="transmembrane region" description="Helical" evidence="2">
    <location>
        <begin position="37"/>
        <end position="57"/>
    </location>
</feature>
<sequence>MTEQRQPAGDHGGLPSAFNQPGQEPERREARRRRPPFQGWGAAVFGAVVTAVAGTALHSQILYAADASYPWGAAAALLFALAVMVWAGLKARNVLVAGLTGVLAYVLVGLMALAPGTEPLIVTGTSAAVELPIAVAGRIWMIGLVPATLAAMLVCIWALKPRRAKA</sequence>
<feature type="transmembrane region" description="Helical" evidence="2">
    <location>
        <begin position="139"/>
        <end position="159"/>
    </location>
</feature>
<protein>
    <recommendedName>
        <fullName evidence="5">Histidinol dehydrogenase</fullName>
    </recommendedName>
</protein>
<keyword evidence="2" id="KW-0472">Membrane</keyword>
<accession>A0ABY3W9E5</accession>
<feature type="transmembrane region" description="Helical" evidence="2">
    <location>
        <begin position="94"/>
        <end position="114"/>
    </location>
</feature>
<organism evidence="3 4">
    <name type="scientific">Arthrobacter sulfonylureivorans</name>
    <dbReference type="NCBI Taxonomy" id="2486855"/>
    <lineage>
        <taxon>Bacteria</taxon>
        <taxon>Bacillati</taxon>
        <taxon>Actinomycetota</taxon>
        <taxon>Actinomycetes</taxon>
        <taxon>Micrococcales</taxon>
        <taxon>Micrococcaceae</taxon>
        <taxon>Arthrobacter</taxon>
    </lineage>
</organism>
<keyword evidence="4" id="KW-1185">Reference proteome</keyword>